<name>A0ABN5J680_FUSMR</name>
<keyword evidence="2" id="KW-1185">Reference proteome</keyword>
<evidence type="ECO:0000313" key="2">
    <source>
        <dbReference type="Proteomes" id="UP000240258"/>
    </source>
</evidence>
<evidence type="ECO:0000313" key="1">
    <source>
        <dbReference type="EMBL" id="AVQ17668.1"/>
    </source>
</evidence>
<evidence type="ECO:0008006" key="3">
    <source>
        <dbReference type="Google" id="ProtNLM"/>
    </source>
</evidence>
<organism evidence="1 2">
    <name type="scientific">Fusobacterium mortiferum ATCC 9817</name>
    <dbReference type="NCBI Taxonomy" id="469616"/>
    <lineage>
        <taxon>Bacteria</taxon>
        <taxon>Fusobacteriati</taxon>
        <taxon>Fusobacteriota</taxon>
        <taxon>Fusobacteriia</taxon>
        <taxon>Fusobacteriales</taxon>
        <taxon>Fusobacteriaceae</taxon>
        <taxon>Fusobacterium</taxon>
    </lineage>
</organism>
<gene>
    <name evidence="1" type="ORF">C4N19_00385</name>
</gene>
<reference evidence="2" key="1">
    <citation type="journal article" date="2018" name="MSphere">
        <title>Fusobacterium Genomics Using MinION and Illumina Sequencing Enables Genome Completion and Correction.</title>
        <authorList>
            <person name="Todd S.M."/>
            <person name="Settlage R.E."/>
            <person name="Lahmers K.K."/>
            <person name="Slade D.J."/>
        </authorList>
    </citation>
    <scope>NUCLEOTIDE SEQUENCE [LARGE SCALE GENOMIC DNA]</scope>
    <source>
        <strain evidence="2">ATCC 9817</strain>
    </source>
</reference>
<dbReference type="GeneID" id="62761951"/>
<proteinExistence type="predicted"/>
<dbReference type="RefSeq" id="WP_050795452.1">
    <property type="nucleotide sequence ID" value="NZ_CP028102.1"/>
</dbReference>
<dbReference type="Proteomes" id="UP000240258">
    <property type="component" value="Chromosome"/>
</dbReference>
<protein>
    <recommendedName>
        <fullName evidence="3">Polysaccharide pyruvyl transferase domain-containing protein</fullName>
    </recommendedName>
</protein>
<sequence>METYEDFLQSNECDFIGTRLHGGIKALQNKKRTIIIGIDNRAIEMSEIGLPVIKRENIEKDLENMINSNLEIDINLPIESIENWKAQFEFGE</sequence>
<accession>A0ABN5J680</accession>
<dbReference type="EMBL" id="CP028102">
    <property type="protein sequence ID" value="AVQ17668.1"/>
    <property type="molecule type" value="Genomic_DNA"/>
</dbReference>